<dbReference type="STRING" id="1420851.AU255_09400"/>
<evidence type="ECO:0000313" key="12">
    <source>
        <dbReference type="EMBL" id="OQK18050.1"/>
    </source>
</evidence>
<evidence type="ECO:0000313" key="13">
    <source>
        <dbReference type="Proteomes" id="UP000191980"/>
    </source>
</evidence>
<proteinExistence type="inferred from homology"/>
<dbReference type="RefSeq" id="WP_080522655.1">
    <property type="nucleotide sequence ID" value="NZ_LPUF01000001.1"/>
</dbReference>
<dbReference type="GO" id="GO:0006281">
    <property type="term" value="P:DNA repair"/>
    <property type="evidence" value="ECO:0007669"/>
    <property type="project" value="UniProtKB-KW"/>
</dbReference>
<evidence type="ECO:0000256" key="9">
    <source>
        <dbReference type="PIRNR" id="PIRNR003128"/>
    </source>
</evidence>
<dbReference type="AlphaFoldDB" id="A0A1V8M8W2"/>
<dbReference type="PANTHER" id="PTHR11059:SF0">
    <property type="entry name" value="DNA REPAIR PROTEIN RECN"/>
    <property type="match status" value="1"/>
</dbReference>
<evidence type="ECO:0000256" key="3">
    <source>
        <dbReference type="ARBA" id="ARBA00021315"/>
    </source>
</evidence>
<dbReference type="InterPro" id="IPR027417">
    <property type="entry name" value="P-loop_NTPase"/>
</dbReference>
<gene>
    <name evidence="12" type="ORF">AU255_09400</name>
</gene>
<dbReference type="GO" id="GO:0009432">
    <property type="term" value="P:SOS response"/>
    <property type="evidence" value="ECO:0007669"/>
    <property type="project" value="UniProtKB-ARBA"/>
</dbReference>
<organism evidence="12 13">
    <name type="scientific">Methyloprofundus sedimenti</name>
    <dbReference type="NCBI Taxonomy" id="1420851"/>
    <lineage>
        <taxon>Bacteria</taxon>
        <taxon>Pseudomonadati</taxon>
        <taxon>Pseudomonadota</taxon>
        <taxon>Gammaproteobacteria</taxon>
        <taxon>Methylococcales</taxon>
        <taxon>Methylococcaceae</taxon>
        <taxon>Methyloprofundus</taxon>
    </lineage>
</organism>
<protein>
    <recommendedName>
        <fullName evidence="3 9">DNA repair protein RecN</fullName>
    </recommendedName>
    <alternativeName>
        <fullName evidence="8 9">Recombination protein N</fullName>
    </alternativeName>
</protein>
<dbReference type="PIRSF" id="PIRSF003128">
    <property type="entry name" value="RecN"/>
    <property type="match status" value="1"/>
</dbReference>
<evidence type="ECO:0000256" key="1">
    <source>
        <dbReference type="ARBA" id="ARBA00003618"/>
    </source>
</evidence>
<keyword evidence="7 9" id="KW-0234">DNA repair</keyword>
<comment type="function">
    <text evidence="1 9">May be involved in recombinational repair of damaged DNA.</text>
</comment>
<evidence type="ECO:0000256" key="10">
    <source>
        <dbReference type="SAM" id="Coils"/>
    </source>
</evidence>
<comment type="caution">
    <text evidence="12">The sequence shown here is derived from an EMBL/GenBank/DDBJ whole genome shotgun (WGS) entry which is preliminary data.</text>
</comment>
<keyword evidence="4" id="KW-0547">Nucleotide-binding</keyword>
<evidence type="ECO:0000256" key="4">
    <source>
        <dbReference type="ARBA" id="ARBA00022741"/>
    </source>
</evidence>
<evidence type="ECO:0000256" key="8">
    <source>
        <dbReference type="ARBA" id="ARBA00033408"/>
    </source>
</evidence>
<reference evidence="12 13" key="1">
    <citation type="submission" date="2015-12" db="EMBL/GenBank/DDBJ databases">
        <authorList>
            <person name="Shamseldin A."/>
            <person name="Moawad H."/>
            <person name="Abd El-Rahim W.M."/>
            <person name="Sadowsky M.J."/>
        </authorList>
    </citation>
    <scope>NUCLEOTIDE SEQUENCE [LARGE SCALE GENOMIC DNA]</scope>
    <source>
        <strain evidence="12 13">WF1</strain>
    </source>
</reference>
<dbReference type="Pfam" id="PF02463">
    <property type="entry name" value="SMC_N"/>
    <property type="match status" value="1"/>
</dbReference>
<evidence type="ECO:0000256" key="6">
    <source>
        <dbReference type="ARBA" id="ARBA00022840"/>
    </source>
</evidence>
<evidence type="ECO:0000256" key="2">
    <source>
        <dbReference type="ARBA" id="ARBA00009441"/>
    </source>
</evidence>
<evidence type="ECO:0000259" key="11">
    <source>
        <dbReference type="Pfam" id="PF02463"/>
    </source>
</evidence>
<sequence>MLQNLNIIDLAIVKSLDLNLEKGLSVLTGETGAGKSILLTALGLALGDRADASYVRPDCERAEINLSFDLSDAPAAQAWLEENEFDADGQCLIRRTIRQDGRSKAYINGRPTTLQALKLLSSQLVEIHGQHAHLTLLDNEEQRKFLDDYAQNTDLLAKTNQAYLQWRSNHFELEALIKSSTELSNQEDLYLYQLNELEQLDLIQYDYIALSAEHSRLANLEQILQIGQLQLDLLSENEHQSANQMVGQSISALSDLSSLAGEFEEPNKLLIEAQIQIQEASSQLRHFLEAQEINPQRLQELENQIGIIHSLSRKHHVAHEDLPDIAEKIRLELNNLSNSTERIDELEKLVEQNKQDYFSFAKALNLKRTEAGKKLSVLISAMIQELGMPQGEFSISVIAQDINLPKINGSDKIEFLVSANPGLPLRPLAKVASGGELSRISLAIQVTTSHDKDAPTMIFDEVDSGIGGGIAEIVGQKLRTLGKNAQVLCVTHLPQVAAQAHQHLFVFKTSDAAMTTSQVKTLSTEQRIQETARMLGGVNITDSTLTHAREMLMSGMKK</sequence>
<dbReference type="InterPro" id="IPR003395">
    <property type="entry name" value="RecF/RecN/SMC_N"/>
</dbReference>
<dbReference type="GO" id="GO:0043590">
    <property type="term" value="C:bacterial nucleoid"/>
    <property type="evidence" value="ECO:0007669"/>
    <property type="project" value="TreeGrafter"/>
</dbReference>
<feature type="domain" description="RecF/RecN/SMC N-terminal" evidence="11">
    <location>
        <begin position="14"/>
        <end position="511"/>
    </location>
</feature>
<accession>A0A1V8M8W2</accession>
<dbReference type="GO" id="GO:0005524">
    <property type="term" value="F:ATP binding"/>
    <property type="evidence" value="ECO:0007669"/>
    <property type="project" value="UniProtKB-KW"/>
</dbReference>
<feature type="coiled-coil region" evidence="10">
    <location>
        <begin position="329"/>
        <end position="356"/>
    </location>
</feature>
<dbReference type="NCBIfam" id="NF008121">
    <property type="entry name" value="PRK10869.1"/>
    <property type="match status" value="1"/>
</dbReference>
<evidence type="ECO:0000256" key="7">
    <source>
        <dbReference type="ARBA" id="ARBA00023204"/>
    </source>
</evidence>
<comment type="similarity">
    <text evidence="2 9">Belongs to the RecN family.</text>
</comment>
<dbReference type="SUPFAM" id="SSF52540">
    <property type="entry name" value="P-loop containing nucleoside triphosphate hydrolases"/>
    <property type="match status" value="2"/>
</dbReference>
<dbReference type="Proteomes" id="UP000191980">
    <property type="component" value="Unassembled WGS sequence"/>
</dbReference>
<dbReference type="GO" id="GO:0006310">
    <property type="term" value="P:DNA recombination"/>
    <property type="evidence" value="ECO:0007669"/>
    <property type="project" value="InterPro"/>
</dbReference>
<dbReference type="Gene3D" id="3.40.50.300">
    <property type="entry name" value="P-loop containing nucleotide triphosphate hydrolases"/>
    <property type="match status" value="2"/>
</dbReference>
<keyword evidence="5 9" id="KW-0227">DNA damage</keyword>
<keyword evidence="10" id="KW-0175">Coiled coil</keyword>
<name>A0A1V8M8W2_9GAMM</name>
<dbReference type="CDD" id="cd03241">
    <property type="entry name" value="ABC_RecN"/>
    <property type="match status" value="2"/>
</dbReference>
<dbReference type="NCBIfam" id="TIGR00634">
    <property type="entry name" value="recN"/>
    <property type="match status" value="1"/>
</dbReference>
<dbReference type="OrthoDB" id="9806954at2"/>
<dbReference type="PANTHER" id="PTHR11059">
    <property type="entry name" value="DNA REPAIR PROTEIN RECN"/>
    <property type="match status" value="1"/>
</dbReference>
<keyword evidence="13" id="KW-1185">Reference proteome</keyword>
<dbReference type="FunFam" id="3.40.50.300:FF:000319">
    <property type="entry name" value="DNA repair protein RecN"/>
    <property type="match status" value="1"/>
</dbReference>
<evidence type="ECO:0000256" key="5">
    <source>
        <dbReference type="ARBA" id="ARBA00022763"/>
    </source>
</evidence>
<dbReference type="InterPro" id="IPR004604">
    <property type="entry name" value="DNA_recomb/repair_RecN"/>
</dbReference>
<keyword evidence="6" id="KW-0067">ATP-binding</keyword>
<dbReference type="FunFam" id="3.40.50.300:FF:000356">
    <property type="entry name" value="DNA repair protein RecN"/>
    <property type="match status" value="1"/>
</dbReference>
<dbReference type="EMBL" id="LPUF01000001">
    <property type="protein sequence ID" value="OQK18050.1"/>
    <property type="molecule type" value="Genomic_DNA"/>
</dbReference>